<sequence length="258" mass="28870">MFELREAKRVRRDELDTSDREDEAFSETEPRYHELQAKLNALMESQAPAAKSGQPLEEKDPYRDEVEMADESEEEAYEFRLFDAAPVTKVVLESDELPKGEGGLVRPGRPLSYYMVTGTSAEQKEKYQIAAVTGDDVLARSQGRFWSCEFPWRVTTICVNKKAGGAVAQPSEDEASVKRKRPGKKRRIAIHTRERKKAAKVAAKAAQLAAKEDHIKDKKKRMNRAKKLRKRAKARELKAANGETGDGEDASGDESSGA</sequence>
<feature type="region of interest" description="Disordered" evidence="1">
    <location>
        <begin position="167"/>
        <end position="258"/>
    </location>
</feature>
<reference evidence="2" key="1">
    <citation type="journal article" date="2021" name="Nat. Commun.">
        <title>Genetic determinants of endophytism in the Arabidopsis root mycobiome.</title>
        <authorList>
            <person name="Mesny F."/>
            <person name="Miyauchi S."/>
            <person name="Thiergart T."/>
            <person name="Pickel B."/>
            <person name="Atanasova L."/>
            <person name="Karlsson M."/>
            <person name="Huettel B."/>
            <person name="Barry K.W."/>
            <person name="Haridas S."/>
            <person name="Chen C."/>
            <person name="Bauer D."/>
            <person name="Andreopoulos W."/>
            <person name="Pangilinan J."/>
            <person name="LaButti K."/>
            <person name="Riley R."/>
            <person name="Lipzen A."/>
            <person name="Clum A."/>
            <person name="Drula E."/>
            <person name="Henrissat B."/>
            <person name="Kohler A."/>
            <person name="Grigoriev I.V."/>
            <person name="Martin F.M."/>
            <person name="Hacquard S."/>
        </authorList>
    </citation>
    <scope>NUCLEOTIDE SEQUENCE</scope>
    <source>
        <strain evidence="2">MPI-CAGE-CH-0235</strain>
    </source>
</reference>
<feature type="region of interest" description="Disordered" evidence="1">
    <location>
        <begin position="1"/>
        <end position="70"/>
    </location>
</feature>
<dbReference type="AlphaFoldDB" id="A0A8K0SQC8"/>
<evidence type="ECO:0000256" key="1">
    <source>
        <dbReference type="SAM" id="MobiDB-lite"/>
    </source>
</evidence>
<proteinExistence type="predicted"/>
<feature type="non-terminal residue" evidence="2">
    <location>
        <position position="1"/>
    </location>
</feature>
<keyword evidence="3" id="KW-1185">Reference proteome</keyword>
<feature type="compositionally biased region" description="Basic and acidic residues" evidence="1">
    <location>
        <begin position="1"/>
        <end position="18"/>
    </location>
</feature>
<feature type="compositionally biased region" description="Basic residues" evidence="1">
    <location>
        <begin position="217"/>
        <end position="233"/>
    </location>
</feature>
<dbReference type="Pfam" id="PF09428">
    <property type="entry name" value="DUF2011"/>
    <property type="match status" value="1"/>
</dbReference>
<gene>
    <name evidence="2" type="ORF">B0I35DRAFT_432564</name>
</gene>
<evidence type="ECO:0000313" key="3">
    <source>
        <dbReference type="Proteomes" id="UP000813444"/>
    </source>
</evidence>
<feature type="compositionally biased region" description="Low complexity" evidence="1">
    <location>
        <begin position="200"/>
        <end position="209"/>
    </location>
</feature>
<feature type="compositionally biased region" description="Basic residues" evidence="1">
    <location>
        <begin position="178"/>
        <end position="199"/>
    </location>
</feature>
<name>A0A8K0SQC8_9HYPO</name>
<comment type="caution">
    <text evidence="2">The sequence shown here is derived from an EMBL/GenBank/DDBJ whole genome shotgun (WGS) entry which is preliminary data.</text>
</comment>
<feature type="compositionally biased region" description="Basic and acidic residues" evidence="1">
    <location>
        <begin position="56"/>
        <end position="66"/>
    </location>
</feature>
<protein>
    <submittedName>
        <fullName evidence="2">Uncharacterized protein</fullName>
    </submittedName>
</protein>
<dbReference type="OrthoDB" id="5425061at2759"/>
<dbReference type="Proteomes" id="UP000813444">
    <property type="component" value="Unassembled WGS sequence"/>
</dbReference>
<organism evidence="2 3">
    <name type="scientific">Stachybotrys elegans</name>
    <dbReference type="NCBI Taxonomy" id="80388"/>
    <lineage>
        <taxon>Eukaryota</taxon>
        <taxon>Fungi</taxon>
        <taxon>Dikarya</taxon>
        <taxon>Ascomycota</taxon>
        <taxon>Pezizomycotina</taxon>
        <taxon>Sordariomycetes</taxon>
        <taxon>Hypocreomycetidae</taxon>
        <taxon>Hypocreales</taxon>
        <taxon>Stachybotryaceae</taxon>
        <taxon>Stachybotrys</taxon>
    </lineage>
</organism>
<dbReference type="EMBL" id="JAGPNK010000007">
    <property type="protein sequence ID" value="KAH7318634.1"/>
    <property type="molecule type" value="Genomic_DNA"/>
</dbReference>
<dbReference type="InterPro" id="IPR018555">
    <property type="entry name" value="C630.06c-like"/>
</dbReference>
<accession>A0A8K0SQC8</accession>
<evidence type="ECO:0000313" key="2">
    <source>
        <dbReference type="EMBL" id="KAH7318634.1"/>
    </source>
</evidence>